<dbReference type="InterPro" id="IPR036259">
    <property type="entry name" value="MFS_trans_sf"/>
</dbReference>
<dbReference type="Proteomes" id="UP000789595">
    <property type="component" value="Unassembled WGS sequence"/>
</dbReference>
<organism evidence="8 9">
    <name type="scientific">Pelagomonas calceolata</name>
    <dbReference type="NCBI Taxonomy" id="35677"/>
    <lineage>
        <taxon>Eukaryota</taxon>
        <taxon>Sar</taxon>
        <taxon>Stramenopiles</taxon>
        <taxon>Ochrophyta</taxon>
        <taxon>Pelagophyceae</taxon>
        <taxon>Pelagomonadales</taxon>
        <taxon>Pelagomonadaceae</taxon>
        <taxon>Pelagomonas</taxon>
    </lineage>
</organism>
<dbReference type="InterPro" id="IPR011701">
    <property type="entry name" value="MFS"/>
</dbReference>
<dbReference type="AlphaFoldDB" id="A0A8J2SCN3"/>
<gene>
    <name evidence="8" type="ORF">PECAL_2P32870</name>
</gene>
<feature type="transmembrane region" description="Helical" evidence="6">
    <location>
        <begin position="410"/>
        <end position="430"/>
    </location>
</feature>
<reference evidence="8" key="1">
    <citation type="submission" date="2021-11" db="EMBL/GenBank/DDBJ databases">
        <authorList>
            <consortium name="Genoscope - CEA"/>
            <person name="William W."/>
        </authorList>
    </citation>
    <scope>NUCLEOTIDE SEQUENCE</scope>
</reference>
<dbReference type="PROSITE" id="PS50850">
    <property type="entry name" value="MFS"/>
    <property type="match status" value="1"/>
</dbReference>
<feature type="transmembrane region" description="Helical" evidence="6">
    <location>
        <begin position="316"/>
        <end position="338"/>
    </location>
</feature>
<feature type="transmembrane region" description="Helical" evidence="6">
    <location>
        <begin position="157"/>
        <end position="180"/>
    </location>
</feature>
<comment type="subcellular location">
    <subcellularLocation>
        <location evidence="1">Cell membrane</location>
        <topology evidence="1">Multi-pass membrane protein</topology>
    </subcellularLocation>
</comment>
<keyword evidence="2" id="KW-1003">Cell membrane</keyword>
<protein>
    <recommendedName>
        <fullName evidence="7">Major facilitator superfamily (MFS) profile domain-containing protein</fullName>
    </recommendedName>
</protein>
<evidence type="ECO:0000256" key="2">
    <source>
        <dbReference type="ARBA" id="ARBA00022475"/>
    </source>
</evidence>
<dbReference type="OrthoDB" id="431864at2759"/>
<feature type="transmembrane region" description="Helical" evidence="6">
    <location>
        <begin position="186"/>
        <end position="205"/>
    </location>
</feature>
<dbReference type="PANTHER" id="PTHR43124:SF10">
    <property type="entry name" value="PURINE EFFLUX PUMP PBUE"/>
    <property type="match status" value="1"/>
</dbReference>
<dbReference type="GO" id="GO:0022857">
    <property type="term" value="F:transmembrane transporter activity"/>
    <property type="evidence" value="ECO:0007669"/>
    <property type="project" value="InterPro"/>
</dbReference>
<dbReference type="GO" id="GO:0005886">
    <property type="term" value="C:plasma membrane"/>
    <property type="evidence" value="ECO:0007669"/>
    <property type="project" value="UniProtKB-SubCell"/>
</dbReference>
<feature type="transmembrane region" description="Helical" evidence="6">
    <location>
        <begin position="100"/>
        <end position="117"/>
    </location>
</feature>
<dbReference type="CDD" id="cd06174">
    <property type="entry name" value="MFS"/>
    <property type="match status" value="1"/>
</dbReference>
<keyword evidence="4 6" id="KW-1133">Transmembrane helix</keyword>
<dbReference type="EMBL" id="CAKKNE010000002">
    <property type="protein sequence ID" value="CAH0370133.1"/>
    <property type="molecule type" value="Genomic_DNA"/>
</dbReference>
<evidence type="ECO:0000256" key="4">
    <source>
        <dbReference type="ARBA" id="ARBA00022989"/>
    </source>
</evidence>
<evidence type="ECO:0000256" key="1">
    <source>
        <dbReference type="ARBA" id="ARBA00004651"/>
    </source>
</evidence>
<dbReference type="PANTHER" id="PTHR43124">
    <property type="entry name" value="PURINE EFFLUX PUMP PBUE"/>
    <property type="match status" value="1"/>
</dbReference>
<dbReference type="SUPFAM" id="SSF103473">
    <property type="entry name" value="MFS general substrate transporter"/>
    <property type="match status" value="1"/>
</dbReference>
<feature type="transmembrane region" description="Helical" evidence="6">
    <location>
        <begin position="344"/>
        <end position="364"/>
    </location>
</feature>
<feature type="transmembrane region" description="Helical" evidence="6">
    <location>
        <begin position="243"/>
        <end position="265"/>
    </location>
</feature>
<dbReference type="InterPro" id="IPR020846">
    <property type="entry name" value="MFS_dom"/>
</dbReference>
<evidence type="ECO:0000313" key="8">
    <source>
        <dbReference type="EMBL" id="CAH0370133.1"/>
    </source>
</evidence>
<evidence type="ECO:0000259" key="7">
    <source>
        <dbReference type="PROSITE" id="PS50850"/>
    </source>
</evidence>
<evidence type="ECO:0000313" key="9">
    <source>
        <dbReference type="Proteomes" id="UP000789595"/>
    </source>
</evidence>
<evidence type="ECO:0000256" key="3">
    <source>
        <dbReference type="ARBA" id="ARBA00022692"/>
    </source>
</evidence>
<comment type="caution">
    <text evidence="8">The sequence shown here is derived from an EMBL/GenBank/DDBJ whole genome shotgun (WGS) entry which is preliminary data.</text>
</comment>
<proteinExistence type="predicted"/>
<evidence type="ECO:0000256" key="6">
    <source>
        <dbReference type="SAM" id="Phobius"/>
    </source>
</evidence>
<feature type="transmembrane region" description="Helical" evidence="6">
    <location>
        <begin position="376"/>
        <end position="398"/>
    </location>
</feature>
<name>A0A8J2SCN3_9STRA</name>
<dbReference type="InterPro" id="IPR050189">
    <property type="entry name" value="MFS_Efflux_Transporters"/>
</dbReference>
<sequence>MSPTADAAAAAAPPPGPGEEPVVVIKRSVITHVFFAFACAATVARAFEAGVVSSAMPRIAASLRLDYAQEGVVAAAPDYGIVPAGIIAMALFERVRARKVLVGACALPAVAAAAAALRPSYRALVAARALGGLGWGCAAVHFPAWVDARAPSKRKPLWLALLNVCLLGGILCGFAIGSAVSAPWTRLYLVEAGLMALAAVSAACFPAEIMDVARTGEAQRLLGAAAPQRSGLTKLRATLATPVVARTVGAGAFVCGTVGFVLYFIKQVAAREAPSWPTSLQTTAVSAVFVAAPIPGNLVGAYVVEKRIGGYDRLGPTLSFVSAAALGAVGCVALLPLAGPGRPWPFIALCWGFLFFGALPTPAINGVVLAASPRDAATIASGIQFAAQNLMKAIVPLVGGRVVDRVGLLLGFRSVLLACAAGYAAFALLARRAAADHVRHDPAPDDAPLEAPLCGDVA</sequence>
<keyword evidence="3 6" id="KW-0812">Transmembrane</keyword>
<keyword evidence="5 6" id="KW-0472">Membrane</keyword>
<feature type="transmembrane region" description="Helical" evidence="6">
    <location>
        <begin position="123"/>
        <end position="145"/>
    </location>
</feature>
<keyword evidence="9" id="KW-1185">Reference proteome</keyword>
<dbReference type="Gene3D" id="1.20.1250.20">
    <property type="entry name" value="MFS general substrate transporter like domains"/>
    <property type="match status" value="1"/>
</dbReference>
<feature type="domain" description="Major facilitator superfamily (MFS) profile" evidence="7">
    <location>
        <begin position="34"/>
        <end position="439"/>
    </location>
</feature>
<dbReference type="Pfam" id="PF07690">
    <property type="entry name" value="MFS_1"/>
    <property type="match status" value="1"/>
</dbReference>
<feature type="transmembrane region" description="Helical" evidence="6">
    <location>
        <begin position="285"/>
        <end position="304"/>
    </location>
</feature>
<accession>A0A8J2SCN3</accession>
<evidence type="ECO:0000256" key="5">
    <source>
        <dbReference type="ARBA" id="ARBA00023136"/>
    </source>
</evidence>